<reference evidence="1 2" key="1">
    <citation type="journal article" date="2016" name="Nat. Commun.">
        <title>Thousands of microbial genomes shed light on interconnected biogeochemical processes in an aquifer system.</title>
        <authorList>
            <person name="Anantharaman K."/>
            <person name="Brown C.T."/>
            <person name="Hug L.A."/>
            <person name="Sharon I."/>
            <person name="Castelle C.J."/>
            <person name="Probst A.J."/>
            <person name="Thomas B.C."/>
            <person name="Singh A."/>
            <person name="Wilkins M.J."/>
            <person name="Karaoz U."/>
            <person name="Brodie E.L."/>
            <person name="Williams K.H."/>
            <person name="Hubbard S.S."/>
            <person name="Banfield J.F."/>
        </authorList>
    </citation>
    <scope>NUCLEOTIDE SEQUENCE [LARGE SCALE GENOMIC DNA]</scope>
</reference>
<dbReference type="STRING" id="1802730.A2591_01375"/>
<comment type="caution">
    <text evidence="1">The sequence shown here is derived from an EMBL/GenBank/DDBJ whole genome shotgun (WGS) entry which is preliminary data.</text>
</comment>
<sequence>MDRIFETYKENGDLHHAYLIEGEVGASREALYEHLRTCNLPHAGHPDFWLGEFETLGIDESRELKAAQTGSPISGAHRIFVVTTTLITHEAQNALLKVFEEPTPGSHFFLLVPSVHALLPTLRSRMMHAEIGEGQGELSDEAQAFLSAGIKGRLDLAKKVADKKDRLVAITLADEIVQMLHARALTGETAAALAAASRVREYLNDRAPSTKMLFEYLALVLPQKKNLGG</sequence>
<evidence type="ECO:0000313" key="1">
    <source>
        <dbReference type="EMBL" id="OHA85489.1"/>
    </source>
</evidence>
<name>A0A1G2SLH1_9BACT</name>
<dbReference type="Gene3D" id="3.40.50.300">
    <property type="entry name" value="P-loop containing nucleotide triphosphate hydrolases"/>
    <property type="match status" value="1"/>
</dbReference>
<dbReference type="EMBL" id="MHUZ01000023">
    <property type="protein sequence ID" value="OHA85489.1"/>
    <property type="molecule type" value="Genomic_DNA"/>
</dbReference>
<evidence type="ECO:0000313" key="2">
    <source>
        <dbReference type="Proteomes" id="UP000178168"/>
    </source>
</evidence>
<accession>A0A1G2SLH1</accession>
<protein>
    <recommendedName>
        <fullName evidence="3">DNA polymerase III subunit delta</fullName>
    </recommendedName>
</protein>
<organism evidence="1 2">
    <name type="scientific">Candidatus Yonathbacteria bacterium RIFOXYD1_FULL_52_36</name>
    <dbReference type="NCBI Taxonomy" id="1802730"/>
    <lineage>
        <taxon>Bacteria</taxon>
        <taxon>Candidatus Yonathiibacteriota</taxon>
    </lineage>
</organism>
<proteinExistence type="predicted"/>
<evidence type="ECO:0008006" key="3">
    <source>
        <dbReference type="Google" id="ProtNLM"/>
    </source>
</evidence>
<dbReference type="SUPFAM" id="SSF52540">
    <property type="entry name" value="P-loop containing nucleoside triphosphate hydrolases"/>
    <property type="match status" value="1"/>
</dbReference>
<gene>
    <name evidence="1" type="ORF">A2591_01375</name>
</gene>
<dbReference type="AlphaFoldDB" id="A0A1G2SLH1"/>
<dbReference type="InterPro" id="IPR027417">
    <property type="entry name" value="P-loop_NTPase"/>
</dbReference>
<dbReference type="Pfam" id="PF13177">
    <property type="entry name" value="DNA_pol3_delta2"/>
    <property type="match status" value="1"/>
</dbReference>
<dbReference type="Proteomes" id="UP000178168">
    <property type="component" value="Unassembled WGS sequence"/>
</dbReference>